<dbReference type="EMBL" id="GBXM01077825">
    <property type="protein sequence ID" value="JAH30752.1"/>
    <property type="molecule type" value="Transcribed_RNA"/>
</dbReference>
<keyword evidence="1" id="KW-1133">Transmembrane helix</keyword>
<reference evidence="2" key="1">
    <citation type="submission" date="2014-11" db="EMBL/GenBank/DDBJ databases">
        <authorList>
            <person name="Amaro Gonzalez C."/>
        </authorList>
    </citation>
    <scope>NUCLEOTIDE SEQUENCE</scope>
</reference>
<evidence type="ECO:0000256" key="1">
    <source>
        <dbReference type="SAM" id="Phobius"/>
    </source>
</evidence>
<protein>
    <submittedName>
        <fullName evidence="2">Uncharacterized protein</fullName>
    </submittedName>
</protein>
<name>A0A0E9RPM2_ANGAN</name>
<accession>A0A0E9RPM2</accession>
<keyword evidence="1" id="KW-0472">Membrane</keyword>
<keyword evidence="1" id="KW-0812">Transmembrane</keyword>
<proteinExistence type="predicted"/>
<feature type="transmembrane region" description="Helical" evidence="1">
    <location>
        <begin position="15"/>
        <end position="32"/>
    </location>
</feature>
<sequence>MVPRAHTLRLFTNQSSANLTPMFLLCAILLFLNH</sequence>
<dbReference type="AlphaFoldDB" id="A0A0E9RPM2"/>
<evidence type="ECO:0000313" key="2">
    <source>
        <dbReference type="EMBL" id="JAH30752.1"/>
    </source>
</evidence>
<reference evidence="2" key="2">
    <citation type="journal article" date="2015" name="Fish Shellfish Immunol.">
        <title>Early steps in the European eel (Anguilla anguilla)-Vibrio vulnificus interaction in the gills: Role of the RtxA13 toxin.</title>
        <authorList>
            <person name="Callol A."/>
            <person name="Pajuelo D."/>
            <person name="Ebbesson L."/>
            <person name="Teles M."/>
            <person name="MacKenzie S."/>
            <person name="Amaro C."/>
        </authorList>
    </citation>
    <scope>NUCLEOTIDE SEQUENCE</scope>
</reference>
<organism evidence="2">
    <name type="scientific">Anguilla anguilla</name>
    <name type="common">European freshwater eel</name>
    <name type="synonym">Muraena anguilla</name>
    <dbReference type="NCBI Taxonomy" id="7936"/>
    <lineage>
        <taxon>Eukaryota</taxon>
        <taxon>Metazoa</taxon>
        <taxon>Chordata</taxon>
        <taxon>Craniata</taxon>
        <taxon>Vertebrata</taxon>
        <taxon>Euteleostomi</taxon>
        <taxon>Actinopterygii</taxon>
        <taxon>Neopterygii</taxon>
        <taxon>Teleostei</taxon>
        <taxon>Anguilliformes</taxon>
        <taxon>Anguillidae</taxon>
        <taxon>Anguilla</taxon>
    </lineage>
</organism>